<accession>A0AAW0A0Z1</accession>
<dbReference type="EMBL" id="JAWWNJ010000095">
    <property type="protein sequence ID" value="KAK6997003.1"/>
    <property type="molecule type" value="Genomic_DNA"/>
</dbReference>
<keyword evidence="2" id="KW-1185">Reference proteome</keyword>
<dbReference type="CDD" id="cd21037">
    <property type="entry name" value="MLKL_NTD"/>
    <property type="match status" value="1"/>
</dbReference>
<evidence type="ECO:0000313" key="2">
    <source>
        <dbReference type="Proteomes" id="UP001362999"/>
    </source>
</evidence>
<dbReference type="PANTHER" id="PTHR19959:SF119">
    <property type="entry name" value="FUNGAL LIPASE-LIKE DOMAIN-CONTAINING PROTEIN"/>
    <property type="match status" value="1"/>
</dbReference>
<dbReference type="InterPro" id="IPR019734">
    <property type="entry name" value="TPR_rpt"/>
</dbReference>
<dbReference type="PANTHER" id="PTHR19959">
    <property type="entry name" value="KINESIN LIGHT CHAIN"/>
    <property type="match status" value="1"/>
</dbReference>
<dbReference type="Proteomes" id="UP001362999">
    <property type="component" value="Unassembled WGS sequence"/>
</dbReference>
<reference evidence="1 2" key="1">
    <citation type="journal article" date="2024" name="J Genomics">
        <title>Draft genome sequencing and assembly of Favolaschia claudopus CIRM-BRFM 2984 isolated from oak limbs.</title>
        <authorList>
            <person name="Navarro D."/>
            <person name="Drula E."/>
            <person name="Chaduli D."/>
            <person name="Cazenave R."/>
            <person name="Ahrendt S."/>
            <person name="Wang J."/>
            <person name="Lipzen A."/>
            <person name="Daum C."/>
            <person name="Barry K."/>
            <person name="Grigoriev I.V."/>
            <person name="Favel A."/>
            <person name="Rosso M.N."/>
            <person name="Martin F."/>
        </authorList>
    </citation>
    <scope>NUCLEOTIDE SEQUENCE [LARGE SCALE GENOMIC DNA]</scope>
    <source>
        <strain evidence="1 2">CIRM-BRFM 2984</strain>
    </source>
</reference>
<dbReference type="AlphaFoldDB" id="A0AAW0A0Z1"/>
<dbReference type="InterPro" id="IPR059179">
    <property type="entry name" value="MLKL-like_MCAfunc"/>
</dbReference>
<sequence length="1160" mass="129863">MDPVSLTTAIITLATFIKDLIELGEGIRRSIEKVGENRRQIREFSQDIVRTLYALASLTRGKEEVFRGPELLAALEDLRAEMLYVHSKCLKISPIQLPGLRGIPSHFKVWRKRDNIEKKIASLKERVNKCFSEFTASRLFHAASQIAHSTLRIEQKLVVDGMENQVKARRLEGMMTQVLLNTTFGRHKLGETIEVISSDSTFQSLESQYMSAQLRSVINSLEQLLAGGGLSFQLHLSDDGSSRFAFIDHTILTPSHALIQLLQLVVEINGMPCVVVPLQSLQGAWRALLIQLYCIGMCSEAIGWGHLNIACLRHASKTDYGTRALPRIANTLYDISRAHNRRFESTLAVELSQQSLDLWMQSSELLPYDYRTETLASMILHAENLLSSDQRAAALSTAQEAVSTARPIITELIKCISNASFFANQEVFEAVKSRDAFFVLARVRASLDRHSDSYAAFMEGFQTAQQLPVPSHPPSGRDIDSFIDVICKLAEGGHLSLPMLTECMVLFRDLARIYGNSFSRQFLRLLHAFAYFAQQSAPTLFNIRRFLEPRSDSSAPELDITKPILNDLDVVQDAVWLFYTEAAEYCTVPLMQNIFVAHFQTAIAMIRDLERSSALNMNDFTWVLFIACDILPLLTRTDHSALLDVLGKTIQRFSMNLVIMDLDEWVINFGAPLVQICEHAPKIGAHDEGLMLCKQVAEYLACPFHTEDGLAAWSQAFLLFRDFIFCDAARFADAVQAVQKSDSLLVCPIDDLWFLPYHIMRMRILLRMGRHWEALSLIKRASNAHITKYCTHGPLFNVDLCFLFTELAVVWDLLGHPQKALENAEKAVEFCAEVEIRCVDINRNESLHGIIISLQIHSFTTLSNRQAATGKHIAALKSAQDAVSLYVQNEQKTWREILRILRKQESGGDAFFALSQRLAVSGDSEQALANGQKATELYRELVEVAPRHLPTLANSLRHLASLLQAWGEQDKATAACEEAVEIMRGVADVETYFLPNLADALDQLAALLGKEGNTSAASAATTEAREMRRKFDSLPPGPEWLFEKAVDISDEEELDWWELMEFSDALEDPTSEGDEPDVEDDDEYHDALDIPNIFEVKEPEPTVIEELEGQPFSSPAATSRDLGLTLIVTDSMSAGVIVPVNEHPLQAGSAEDFPKVCLKA</sequence>
<organism evidence="1 2">
    <name type="scientific">Favolaschia claudopus</name>
    <dbReference type="NCBI Taxonomy" id="2862362"/>
    <lineage>
        <taxon>Eukaryota</taxon>
        <taxon>Fungi</taxon>
        <taxon>Dikarya</taxon>
        <taxon>Basidiomycota</taxon>
        <taxon>Agaricomycotina</taxon>
        <taxon>Agaricomycetes</taxon>
        <taxon>Agaricomycetidae</taxon>
        <taxon>Agaricales</taxon>
        <taxon>Marasmiineae</taxon>
        <taxon>Mycenaceae</taxon>
        <taxon>Favolaschia</taxon>
    </lineage>
</organism>
<protein>
    <submittedName>
        <fullName evidence="1">Tetratricopeptide repeat family</fullName>
    </submittedName>
</protein>
<gene>
    <name evidence="1" type="ORF">R3P38DRAFT_2565060</name>
</gene>
<dbReference type="Gene3D" id="1.25.40.10">
    <property type="entry name" value="Tetratricopeptide repeat domain"/>
    <property type="match status" value="1"/>
</dbReference>
<dbReference type="SUPFAM" id="SSF48452">
    <property type="entry name" value="TPR-like"/>
    <property type="match status" value="1"/>
</dbReference>
<comment type="caution">
    <text evidence="1">The sequence shown here is derived from an EMBL/GenBank/DDBJ whole genome shotgun (WGS) entry which is preliminary data.</text>
</comment>
<proteinExistence type="predicted"/>
<evidence type="ECO:0000313" key="1">
    <source>
        <dbReference type="EMBL" id="KAK6997003.1"/>
    </source>
</evidence>
<dbReference type="InterPro" id="IPR011990">
    <property type="entry name" value="TPR-like_helical_dom_sf"/>
</dbReference>
<dbReference type="SMART" id="SM00028">
    <property type="entry name" value="TPR"/>
    <property type="match status" value="4"/>
</dbReference>
<name>A0AAW0A0Z1_9AGAR</name>